<gene>
    <name evidence="2" type="ORF">BDZ31_000031</name>
</gene>
<dbReference type="GO" id="GO:0102482">
    <property type="term" value="F:5-deoxy-D-glucuronate isomerase activity"/>
    <property type="evidence" value="ECO:0007669"/>
    <property type="project" value="UniProtKB-EC"/>
</dbReference>
<protein>
    <submittedName>
        <fullName evidence="2">5-deoxy-glucuronate isomerase</fullName>
        <ecNumber evidence="2">5.3.1.30</ecNumber>
    </submittedName>
</protein>
<evidence type="ECO:0000313" key="2">
    <source>
        <dbReference type="EMBL" id="MBB4660458.1"/>
    </source>
</evidence>
<dbReference type="InterPro" id="IPR021120">
    <property type="entry name" value="KduI/IolB_isomerase"/>
</dbReference>
<sequence>MSSEILVRPQPPAADGTFLTVTPQSAGWSHVGFEAVALAPGQVAERPLDGRECCVVVIQGHVNVRSDHGEWTDVGGRPDPFFGTPDAVYLPPGGSVVVEGAGDGAEVGLCFAPAPNGGVPARRIAAADVPATKRGYDRHERIVHDVLMVADPAESLLVTEVITPSGNWSSYPPHKHDRDALPEECLLEETYYHRVTPADGFGLQRVYTDDRSLDETVAVSDRDLVLVPRGYHAVAAPPGVALYYLNVMAGPVRTWAFQDDPALAWTRADGATTDLPIPKEHGSR</sequence>
<evidence type="ECO:0000313" key="3">
    <source>
        <dbReference type="Proteomes" id="UP000585272"/>
    </source>
</evidence>
<dbReference type="EC" id="5.3.1.30" evidence="2"/>
<keyword evidence="1 2" id="KW-0413">Isomerase</keyword>
<dbReference type="RefSeq" id="WP_183337806.1">
    <property type="nucleotide sequence ID" value="NZ_JACHNU010000001.1"/>
</dbReference>
<dbReference type="PANTHER" id="PTHR39193">
    <property type="entry name" value="5-DEOXY-GLUCURONATE ISOMERASE"/>
    <property type="match status" value="1"/>
</dbReference>
<dbReference type="AlphaFoldDB" id="A0A840I8M4"/>
<organism evidence="2 3">
    <name type="scientific">Conexibacter arvalis</name>
    <dbReference type="NCBI Taxonomy" id="912552"/>
    <lineage>
        <taxon>Bacteria</taxon>
        <taxon>Bacillati</taxon>
        <taxon>Actinomycetota</taxon>
        <taxon>Thermoleophilia</taxon>
        <taxon>Solirubrobacterales</taxon>
        <taxon>Conexibacteraceae</taxon>
        <taxon>Conexibacter</taxon>
    </lineage>
</organism>
<dbReference type="Proteomes" id="UP000585272">
    <property type="component" value="Unassembled WGS sequence"/>
</dbReference>
<reference evidence="2 3" key="1">
    <citation type="submission" date="2020-08" db="EMBL/GenBank/DDBJ databases">
        <title>Genomic Encyclopedia of Archaeal and Bacterial Type Strains, Phase II (KMG-II): from individual species to whole genera.</title>
        <authorList>
            <person name="Goeker M."/>
        </authorList>
    </citation>
    <scope>NUCLEOTIDE SEQUENCE [LARGE SCALE GENOMIC DNA]</scope>
    <source>
        <strain evidence="2 3">DSM 23288</strain>
    </source>
</reference>
<dbReference type="InterPro" id="IPR024203">
    <property type="entry name" value="Deoxy-glucuronate_isom_IolB"/>
</dbReference>
<name>A0A840I8M4_9ACTN</name>
<dbReference type="SUPFAM" id="SSF51182">
    <property type="entry name" value="RmlC-like cupins"/>
    <property type="match status" value="1"/>
</dbReference>
<keyword evidence="3" id="KW-1185">Reference proteome</keyword>
<evidence type="ECO:0000256" key="1">
    <source>
        <dbReference type="ARBA" id="ARBA00023235"/>
    </source>
</evidence>
<dbReference type="GO" id="GO:0008880">
    <property type="term" value="F:glucuronate isomerase activity"/>
    <property type="evidence" value="ECO:0007669"/>
    <property type="project" value="InterPro"/>
</dbReference>
<dbReference type="PANTHER" id="PTHR39193:SF1">
    <property type="entry name" value="5-DEOXY-GLUCURONATE ISOMERASE"/>
    <property type="match status" value="1"/>
</dbReference>
<proteinExistence type="predicted"/>
<accession>A0A840I8M4</accession>
<dbReference type="GO" id="GO:0019310">
    <property type="term" value="P:inositol catabolic process"/>
    <property type="evidence" value="ECO:0007669"/>
    <property type="project" value="InterPro"/>
</dbReference>
<dbReference type="EMBL" id="JACHNU010000001">
    <property type="protein sequence ID" value="MBB4660458.1"/>
    <property type="molecule type" value="Genomic_DNA"/>
</dbReference>
<dbReference type="InterPro" id="IPR014710">
    <property type="entry name" value="RmlC-like_jellyroll"/>
</dbReference>
<dbReference type="Gene3D" id="2.60.120.10">
    <property type="entry name" value="Jelly Rolls"/>
    <property type="match status" value="2"/>
</dbReference>
<comment type="caution">
    <text evidence="2">The sequence shown here is derived from an EMBL/GenBank/DDBJ whole genome shotgun (WGS) entry which is preliminary data.</text>
</comment>
<dbReference type="Pfam" id="PF04962">
    <property type="entry name" value="KduI"/>
    <property type="match status" value="1"/>
</dbReference>
<dbReference type="InterPro" id="IPR011051">
    <property type="entry name" value="RmlC_Cupin_sf"/>
</dbReference>
<dbReference type="PIRSF" id="PIRSF036628">
    <property type="entry name" value="IolB"/>
    <property type="match status" value="1"/>
</dbReference>
<dbReference type="NCBIfam" id="TIGR04378">
    <property type="entry name" value="myo_inos_iolB"/>
    <property type="match status" value="1"/>
</dbReference>